<organism evidence="5">
    <name type="scientific">uncultured Cytophagales bacterium</name>
    <dbReference type="NCBI Taxonomy" id="158755"/>
    <lineage>
        <taxon>Bacteria</taxon>
        <taxon>Pseudomonadati</taxon>
        <taxon>Bacteroidota</taxon>
        <taxon>Sphingobacteriia</taxon>
        <taxon>Sphingobacteriales</taxon>
        <taxon>environmental samples</taxon>
    </lineage>
</organism>
<dbReference type="Gene3D" id="3.40.50.880">
    <property type="match status" value="1"/>
</dbReference>
<keyword evidence="2" id="KW-0456">Lyase</keyword>
<evidence type="ECO:0000256" key="3">
    <source>
        <dbReference type="ARBA" id="ARBA00038493"/>
    </source>
</evidence>
<dbReference type="PANTHER" id="PTHR48094:SF11">
    <property type="entry name" value="GLUTATHIONE-INDEPENDENT GLYOXALASE HSP31-RELATED"/>
    <property type="match status" value="1"/>
</dbReference>
<dbReference type="CDD" id="cd03141">
    <property type="entry name" value="GATase1_Hsp31_like"/>
    <property type="match status" value="1"/>
</dbReference>
<evidence type="ECO:0000256" key="1">
    <source>
        <dbReference type="ARBA" id="ARBA00023016"/>
    </source>
</evidence>
<sequence length="272" mass="29057">MQNAIRILSAAIVVVALGAMLFPRTGAKAQSNALPIKHAKNMKKILFVVTSHDKKGSTGAPTGYYLGEVSHAWEVLRNAGYEIDFVSPKGGKAPVDGMDLEDAVNKAFLADEVYRHKVEHTMKPSEVNPADYAAIYYAGGHGTMWDFPQNEAIAAIATRIYENNGVIGAVCHGPAGLVNVKLSDGTYLVDGKKVNAFTNGEETAAKLDNVVPFLLESKLIERGARFEKSGLWQPHVAVDGRLVTGQNPASAKRVGEGVLAVLQKLEAPAAAH</sequence>
<feature type="domain" description="DJ-1/PfpI" evidence="4">
    <location>
        <begin position="68"/>
        <end position="252"/>
    </location>
</feature>
<dbReference type="SUPFAM" id="SSF52317">
    <property type="entry name" value="Class I glutamine amidotransferase-like"/>
    <property type="match status" value="1"/>
</dbReference>
<dbReference type="PANTHER" id="PTHR48094">
    <property type="entry name" value="PROTEIN/NUCLEIC ACID DEGLYCASE DJ-1-RELATED"/>
    <property type="match status" value="1"/>
</dbReference>
<comment type="similarity">
    <text evidence="3">Belongs to the peptidase C56 family. HSP31-like subfamily.</text>
</comment>
<dbReference type="GO" id="GO:0008233">
    <property type="term" value="F:peptidase activity"/>
    <property type="evidence" value="ECO:0007669"/>
    <property type="project" value="UniProtKB-KW"/>
</dbReference>
<dbReference type="EMBL" id="CADCTQ010000354">
    <property type="protein sequence ID" value="CAA9286771.1"/>
    <property type="molecule type" value="Genomic_DNA"/>
</dbReference>
<keyword evidence="1" id="KW-0346">Stress response</keyword>
<keyword evidence="5" id="KW-0645">Protease</keyword>
<evidence type="ECO:0000313" key="5">
    <source>
        <dbReference type="EMBL" id="CAA9286771.1"/>
    </source>
</evidence>
<dbReference type="InterPro" id="IPR029062">
    <property type="entry name" value="Class_I_gatase-like"/>
</dbReference>
<dbReference type="Pfam" id="PF01965">
    <property type="entry name" value="DJ-1_PfpI"/>
    <property type="match status" value="1"/>
</dbReference>
<protein>
    <submittedName>
        <fullName evidence="5">Intracellular protease</fullName>
    </submittedName>
</protein>
<dbReference type="InterPro" id="IPR002818">
    <property type="entry name" value="DJ-1/PfpI"/>
</dbReference>
<evidence type="ECO:0000259" key="4">
    <source>
        <dbReference type="Pfam" id="PF01965"/>
    </source>
</evidence>
<dbReference type="GO" id="GO:0019172">
    <property type="term" value="F:glyoxalase III activity"/>
    <property type="evidence" value="ECO:0007669"/>
    <property type="project" value="TreeGrafter"/>
</dbReference>
<dbReference type="GO" id="GO:0019243">
    <property type="term" value="P:methylglyoxal catabolic process to D-lactate via S-lactoyl-glutathione"/>
    <property type="evidence" value="ECO:0007669"/>
    <property type="project" value="TreeGrafter"/>
</dbReference>
<name>A0A6J4JTG9_9SPHI</name>
<dbReference type="InterPro" id="IPR050325">
    <property type="entry name" value="Prot/Nucl_acid_deglycase"/>
</dbReference>
<accession>A0A6J4JTG9</accession>
<dbReference type="GO" id="GO:0006508">
    <property type="term" value="P:proteolysis"/>
    <property type="evidence" value="ECO:0007669"/>
    <property type="project" value="UniProtKB-KW"/>
</dbReference>
<dbReference type="AlphaFoldDB" id="A0A6J4JTG9"/>
<reference evidence="5" key="1">
    <citation type="submission" date="2020-02" db="EMBL/GenBank/DDBJ databases">
        <authorList>
            <person name="Meier V. D."/>
        </authorList>
    </citation>
    <scope>NUCLEOTIDE SEQUENCE</scope>
    <source>
        <strain evidence="5">AVDCRST_MAG56</strain>
    </source>
</reference>
<dbReference type="GO" id="GO:0005737">
    <property type="term" value="C:cytoplasm"/>
    <property type="evidence" value="ECO:0007669"/>
    <property type="project" value="TreeGrafter"/>
</dbReference>
<gene>
    <name evidence="5" type="ORF">AVDCRST_MAG56-4207</name>
</gene>
<proteinExistence type="inferred from homology"/>
<keyword evidence="5" id="KW-0378">Hydrolase</keyword>
<evidence type="ECO:0000256" key="2">
    <source>
        <dbReference type="ARBA" id="ARBA00023239"/>
    </source>
</evidence>